<proteinExistence type="predicted"/>
<keyword evidence="3" id="KW-0489">Methyltransferase</keyword>
<evidence type="ECO:0000313" key="3">
    <source>
        <dbReference type="EMBL" id="KKF01095.1"/>
    </source>
</evidence>
<dbReference type="EMBL" id="LAUZ02000018">
    <property type="protein sequence ID" value="KKF01095.1"/>
    <property type="molecule type" value="Genomic_DNA"/>
</dbReference>
<dbReference type="EMBL" id="SDLP01000012">
    <property type="protein sequence ID" value="TDL03302.1"/>
    <property type="molecule type" value="Genomic_DNA"/>
</dbReference>
<sequence length="198" mass="22191">MADYWNHNTAYHPWVLALARGRDVLDVGCGEGLLVERLAPLARSVVGIDPDPTVVRRARARLSDVDGVSVMESTFADYASDTTRFDLITFVASLHHLDLREALTAAKGMLRPGGELAVVGLSANTTVADWVWSALYLPAVRLGSRWHRETRDIGVAVAEPREGLTEIRQVAEEVLPGVKIRRALYYRYLMRWQKRHET</sequence>
<dbReference type="Gene3D" id="3.40.50.150">
    <property type="entry name" value="Vaccinia Virus protein VP39"/>
    <property type="match status" value="1"/>
</dbReference>
<protein>
    <submittedName>
        <fullName evidence="3 4">SAM-dependent methyltransferase</fullName>
    </submittedName>
</protein>
<dbReference type="PANTHER" id="PTHR43861:SF3">
    <property type="entry name" value="PUTATIVE (AFU_ORTHOLOGUE AFUA_2G14390)-RELATED"/>
    <property type="match status" value="1"/>
</dbReference>
<evidence type="ECO:0000313" key="6">
    <source>
        <dbReference type="Proteomes" id="UP000294952"/>
    </source>
</evidence>
<dbReference type="CDD" id="cd02440">
    <property type="entry name" value="AdoMet_MTases"/>
    <property type="match status" value="1"/>
</dbReference>
<keyword evidence="1 3" id="KW-0808">Transferase</keyword>
<dbReference type="PATRIC" id="fig|1807.13.peg.2042"/>
<keyword evidence="5" id="KW-1185">Reference proteome</keyword>
<evidence type="ECO:0000313" key="4">
    <source>
        <dbReference type="EMBL" id="TDL03302.1"/>
    </source>
</evidence>
<dbReference type="GO" id="GO:0032259">
    <property type="term" value="P:methylation"/>
    <property type="evidence" value="ECO:0007669"/>
    <property type="project" value="UniProtKB-KW"/>
</dbReference>
<feature type="domain" description="Methyltransferase" evidence="2">
    <location>
        <begin position="24"/>
        <end position="114"/>
    </location>
</feature>
<dbReference type="Proteomes" id="UP000294952">
    <property type="component" value="Unassembled WGS sequence"/>
</dbReference>
<comment type="caution">
    <text evidence="3">The sequence shown here is derived from an EMBL/GenBank/DDBJ whole genome shotgun (WGS) entry which is preliminary data.</text>
</comment>
<dbReference type="STRING" id="1807.MOBUDSM44075_03067"/>
<reference evidence="4 6" key="2">
    <citation type="submission" date="2019-01" db="EMBL/GenBank/DDBJ databases">
        <title>High-quality-draft genome sequences of five non-tuberculosis mycobacteriaceae isolated from a nosocomial environment.</title>
        <authorList>
            <person name="Tiago I."/>
            <person name="Alarico S."/>
            <person name="Pereira S.G."/>
            <person name="Coelho C."/>
            <person name="Maranha A."/>
            <person name="Empadinhas N."/>
        </authorList>
    </citation>
    <scope>NUCLEOTIDE SEQUENCE [LARGE SCALE GENOMIC DNA]</scope>
    <source>
        <strain evidence="4 6">22DIII</strain>
    </source>
</reference>
<evidence type="ECO:0000259" key="2">
    <source>
        <dbReference type="Pfam" id="PF13649"/>
    </source>
</evidence>
<dbReference type="PANTHER" id="PTHR43861">
    <property type="entry name" value="TRANS-ACONITATE 2-METHYLTRANSFERASE-RELATED"/>
    <property type="match status" value="1"/>
</dbReference>
<organism evidence="3 5">
    <name type="scientific">Mycolicibacterium obuense</name>
    <dbReference type="NCBI Taxonomy" id="1807"/>
    <lineage>
        <taxon>Bacteria</taxon>
        <taxon>Bacillati</taxon>
        <taxon>Actinomycetota</taxon>
        <taxon>Actinomycetes</taxon>
        <taxon>Mycobacteriales</taxon>
        <taxon>Mycobacteriaceae</taxon>
        <taxon>Mycolicibacterium</taxon>
    </lineage>
</organism>
<name>A0A0M2JVK1_9MYCO</name>
<dbReference type="SUPFAM" id="SSF53335">
    <property type="entry name" value="S-adenosyl-L-methionine-dependent methyltransferases"/>
    <property type="match status" value="1"/>
</dbReference>
<dbReference type="Proteomes" id="UP000034150">
    <property type="component" value="Unassembled WGS sequence"/>
</dbReference>
<evidence type="ECO:0000256" key="1">
    <source>
        <dbReference type="ARBA" id="ARBA00022679"/>
    </source>
</evidence>
<evidence type="ECO:0000313" key="5">
    <source>
        <dbReference type="Proteomes" id="UP000034150"/>
    </source>
</evidence>
<dbReference type="Pfam" id="PF13649">
    <property type="entry name" value="Methyltransf_25"/>
    <property type="match status" value="1"/>
</dbReference>
<gene>
    <name evidence="4" type="ORF">EUA04_25575</name>
    <name evidence="3" type="ORF">WN67_15335</name>
</gene>
<dbReference type="InterPro" id="IPR041698">
    <property type="entry name" value="Methyltransf_25"/>
</dbReference>
<reference evidence="3 5" key="1">
    <citation type="submission" date="2015-04" db="EMBL/GenBank/DDBJ databases">
        <title>Genome sequence of Mycobacterium obuense UC1.</title>
        <authorList>
            <person name="Greninger A.L."/>
            <person name="Cunningham G."/>
            <person name="Chiu C.Y."/>
            <person name="Miller S."/>
        </authorList>
    </citation>
    <scope>NUCLEOTIDE SEQUENCE [LARGE SCALE GENOMIC DNA]</scope>
    <source>
        <strain evidence="3 5">UC1</strain>
    </source>
</reference>
<dbReference type="AlphaFoldDB" id="A0A0M2JVK1"/>
<dbReference type="OrthoDB" id="6064711at2"/>
<dbReference type="InterPro" id="IPR029063">
    <property type="entry name" value="SAM-dependent_MTases_sf"/>
</dbReference>
<accession>A0A0M2JVK1</accession>
<dbReference type="GO" id="GO:0008168">
    <property type="term" value="F:methyltransferase activity"/>
    <property type="evidence" value="ECO:0007669"/>
    <property type="project" value="UniProtKB-KW"/>
</dbReference>
<dbReference type="RefSeq" id="WP_046363901.1">
    <property type="nucleotide sequence ID" value="NZ_CALTXN010000022.1"/>
</dbReference>